<dbReference type="InterPro" id="IPR050156">
    <property type="entry name" value="TC-AMP_synthase_SUA5"/>
</dbReference>
<dbReference type="InterPro" id="IPR006070">
    <property type="entry name" value="Sua5-like_dom"/>
</dbReference>
<evidence type="ECO:0000256" key="6">
    <source>
        <dbReference type="ARBA" id="ARBA00022679"/>
    </source>
</evidence>
<evidence type="ECO:0000256" key="4">
    <source>
        <dbReference type="ARBA" id="ARBA00015492"/>
    </source>
</evidence>
<dbReference type="InterPro" id="IPR017945">
    <property type="entry name" value="DHBP_synth_RibB-like_a/b_dom"/>
</dbReference>
<evidence type="ECO:0000256" key="1">
    <source>
        <dbReference type="ARBA" id="ARBA00004496"/>
    </source>
</evidence>
<accession>A0A9P5HD22</accession>
<organism evidence="9 10">
    <name type="scientific">Cylindrodendrum hubeiense</name>
    <dbReference type="NCBI Taxonomy" id="595255"/>
    <lineage>
        <taxon>Eukaryota</taxon>
        <taxon>Fungi</taxon>
        <taxon>Dikarya</taxon>
        <taxon>Ascomycota</taxon>
        <taxon>Pezizomycotina</taxon>
        <taxon>Sordariomycetes</taxon>
        <taxon>Hypocreomycetidae</taxon>
        <taxon>Hypocreales</taxon>
        <taxon>Nectriaceae</taxon>
        <taxon>Cylindrodendrum</taxon>
    </lineage>
</organism>
<dbReference type="OrthoDB" id="4664297at2759"/>
<comment type="caution">
    <text evidence="9">The sequence shown here is derived from an EMBL/GenBank/DDBJ whole genome shotgun (WGS) entry which is preliminary data.</text>
</comment>
<comment type="similarity">
    <text evidence="2">Belongs to the SUA5 family.</text>
</comment>
<evidence type="ECO:0000313" key="10">
    <source>
        <dbReference type="Proteomes" id="UP000722485"/>
    </source>
</evidence>
<dbReference type="Gene3D" id="3.90.870.10">
    <property type="entry name" value="DHBP synthase"/>
    <property type="match status" value="1"/>
</dbReference>
<dbReference type="AlphaFoldDB" id="A0A9P5HD22"/>
<gene>
    <name evidence="9" type="ORF">G7Z17_g5357</name>
</gene>
<name>A0A9P5HD22_9HYPO</name>
<proteinExistence type="inferred from homology"/>
<evidence type="ECO:0000259" key="8">
    <source>
        <dbReference type="PROSITE" id="PS51163"/>
    </source>
</evidence>
<keyword evidence="10" id="KW-1185">Reference proteome</keyword>
<dbReference type="Proteomes" id="UP000722485">
    <property type="component" value="Unassembled WGS sequence"/>
</dbReference>
<feature type="domain" description="YrdC-like" evidence="8">
    <location>
        <begin position="18"/>
        <end position="217"/>
    </location>
</feature>
<dbReference type="Pfam" id="PF01300">
    <property type="entry name" value="Sua5_yciO_yrdC"/>
    <property type="match status" value="1"/>
</dbReference>
<dbReference type="GO" id="GO:0061710">
    <property type="term" value="F:L-threonylcarbamoyladenylate synthase"/>
    <property type="evidence" value="ECO:0007669"/>
    <property type="project" value="UniProtKB-EC"/>
</dbReference>
<sequence>MTAQSKVIPIPGSHPNARDDALRVFKVLQNGGVALVPTEVGYALMATSTKAVEKAFAAKRRRPGHAQAFIGSYQLHHKLHILPDEKLEMIRTLHQDLDMSFCVVAPFRADHPIIQRLSSVTLEKTTKDGTLGIYIGGGSLLAELGRLNDEIGEIVVGSSANLTGTGQRFRVDDIDPEIRDAADIIVDYGLQRYHVYGGRPSTIIDFEHMKVLRVGSSYELLRERLHKYWGVVLPVDPLFDVKSGTGENENHEEAE</sequence>
<dbReference type="EC" id="2.7.7.87" evidence="3"/>
<dbReference type="GO" id="GO:0006450">
    <property type="term" value="P:regulation of translational fidelity"/>
    <property type="evidence" value="ECO:0007669"/>
    <property type="project" value="TreeGrafter"/>
</dbReference>
<evidence type="ECO:0000256" key="2">
    <source>
        <dbReference type="ARBA" id="ARBA00007663"/>
    </source>
</evidence>
<evidence type="ECO:0000256" key="3">
    <source>
        <dbReference type="ARBA" id="ARBA00012584"/>
    </source>
</evidence>
<dbReference type="PANTHER" id="PTHR17490:SF10">
    <property type="entry name" value="THREONYLCARBAMOYL-AMP SYNTHASE"/>
    <property type="match status" value="1"/>
</dbReference>
<dbReference type="SUPFAM" id="SSF55821">
    <property type="entry name" value="YrdC/RibB"/>
    <property type="match status" value="1"/>
</dbReference>
<reference evidence="9" key="1">
    <citation type="submission" date="2020-03" db="EMBL/GenBank/DDBJ databases">
        <title>Draft Genome Sequence of Cylindrodendrum hubeiense.</title>
        <authorList>
            <person name="Buettner E."/>
            <person name="Kellner H."/>
        </authorList>
    </citation>
    <scope>NUCLEOTIDE SEQUENCE</scope>
    <source>
        <strain evidence="9">IHI 201604</strain>
    </source>
</reference>
<dbReference type="GO" id="GO:0005737">
    <property type="term" value="C:cytoplasm"/>
    <property type="evidence" value="ECO:0007669"/>
    <property type="project" value="UniProtKB-SubCell"/>
</dbReference>
<comment type="subcellular location">
    <subcellularLocation>
        <location evidence="1">Cytoplasm</location>
    </subcellularLocation>
</comment>
<dbReference type="GO" id="GO:0000049">
    <property type="term" value="F:tRNA binding"/>
    <property type="evidence" value="ECO:0007669"/>
    <property type="project" value="TreeGrafter"/>
</dbReference>
<keyword evidence="6" id="KW-0808">Transferase</keyword>
<dbReference type="PROSITE" id="PS51163">
    <property type="entry name" value="YRDC"/>
    <property type="match status" value="1"/>
</dbReference>
<evidence type="ECO:0000256" key="7">
    <source>
        <dbReference type="ARBA" id="ARBA00048366"/>
    </source>
</evidence>
<evidence type="ECO:0000256" key="5">
    <source>
        <dbReference type="ARBA" id="ARBA00022490"/>
    </source>
</evidence>
<keyword evidence="5" id="KW-0963">Cytoplasm</keyword>
<dbReference type="EMBL" id="JAANBB010000088">
    <property type="protein sequence ID" value="KAF7550931.1"/>
    <property type="molecule type" value="Genomic_DNA"/>
</dbReference>
<protein>
    <recommendedName>
        <fullName evidence="4">Threonylcarbamoyl-AMP synthase</fullName>
        <ecNumber evidence="3">2.7.7.87</ecNumber>
    </recommendedName>
</protein>
<evidence type="ECO:0000313" key="9">
    <source>
        <dbReference type="EMBL" id="KAF7550931.1"/>
    </source>
</evidence>
<dbReference type="GO" id="GO:0003725">
    <property type="term" value="F:double-stranded RNA binding"/>
    <property type="evidence" value="ECO:0007669"/>
    <property type="project" value="InterPro"/>
</dbReference>
<comment type="catalytic activity">
    <reaction evidence="7">
        <text>L-threonine + hydrogencarbonate + ATP = L-threonylcarbamoyladenylate + diphosphate + H2O</text>
        <dbReference type="Rhea" id="RHEA:36407"/>
        <dbReference type="ChEBI" id="CHEBI:15377"/>
        <dbReference type="ChEBI" id="CHEBI:17544"/>
        <dbReference type="ChEBI" id="CHEBI:30616"/>
        <dbReference type="ChEBI" id="CHEBI:33019"/>
        <dbReference type="ChEBI" id="CHEBI:57926"/>
        <dbReference type="ChEBI" id="CHEBI:73682"/>
        <dbReference type="EC" id="2.7.7.87"/>
    </reaction>
</comment>
<dbReference type="PANTHER" id="PTHR17490">
    <property type="entry name" value="SUA5"/>
    <property type="match status" value="1"/>
</dbReference>